<dbReference type="Pfam" id="PF12680">
    <property type="entry name" value="SnoaL_2"/>
    <property type="match status" value="1"/>
</dbReference>
<dbReference type="InterPro" id="IPR037401">
    <property type="entry name" value="SnoaL-like"/>
</dbReference>
<dbReference type="InterPro" id="IPR032710">
    <property type="entry name" value="NTF2-like_dom_sf"/>
</dbReference>
<gene>
    <name evidence="3" type="ORF">BC781_1057</name>
</gene>
<sequence>MTVSDRISLVHRFYQFLEEKNIDEWIKLFSKDARVCNPYASNVYPKILLGRDKIYAKWSSLPDVFERLDYQHIQVSSINENEYVAISSGRMRLKEGKKYDNEYVCFFTFDEENLITDYIEYFNPITLIHGYDLDYPEPPTVKEVRFLVEGIRVSGNLYLPSNFNYSDPLPAIVIVGGWNTHKEHYPASFAKRLAELGFVCFCYDPRNIGESDGNPRNFGSMSIRATDIKEAIQYLNRLSEVDSKNIYALSFTQGCNYLIEALKEETLVKSATMVIPSFYSENDRIKIFGGESHLNEFKEASLKAKQVFDENGTVIYISCLPDDSSDINNISFNQQYFEVLRDAHVPNWENKMVLMGATELLEFDSMKDVEKVNTPIQIIHSKQIQSNEGTQQFFELLKGEKQFIWARGSYKKFFENELQVSEIVQLTSDWFQLSIQKQ</sequence>
<dbReference type="AlphaFoldDB" id="A0A315Z713"/>
<keyword evidence="4" id="KW-1185">Reference proteome</keyword>
<reference evidence="3 4" key="1">
    <citation type="submission" date="2018-03" db="EMBL/GenBank/DDBJ databases">
        <title>Genomic Encyclopedia of Archaeal and Bacterial Type Strains, Phase II (KMG-II): from individual species to whole genera.</title>
        <authorList>
            <person name="Goeker M."/>
        </authorList>
    </citation>
    <scope>NUCLEOTIDE SEQUENCE [LARGE SCALE GENOMIC DNA]</scope>
    <source>
        <strain evidence="3 4">DSM 28229</strain>
    </source>
</reference>
<proteinExistence type="predicted"/>
<dbReference type="Gene3D" id="3.10.450.50">
    <property type="match status" value="1"/>
</dbReference>
<accession>A0A315Z713</accession>
<dbReference type="SUPFAM" id="SSF54427">
    <property type="entry name" value="NTF2-like"/>
    <property type="match status" value="1"/>
</dbReference>
<feature type="domain" description="SnoaL-like" evidence="2">
    <location>
        <begin position="10"/>
        <end position="117"/>
    </location>
</feature>
<dbReference type="InterPro" id="IPR022742">
    <property type="entry name" value="Hydrolase_4"/>
</dbReference>
<protein>
    <submittedName>
        <fullName evidence="3">Ketosteroid isomerase-like protein</fullName>
    </submittedName>
</protein>
<dbReference type="EMBL" id="QGDO01000005">
    <property type="protein sequence ID" value="PWJ39944.1"/>
    <property type="molecule type" value="Genomic_DNA"/>
</dbReference>
<dbReference type="SUPFAM" id="SSF53474">
    <property type="entry name" value="alpha/beta-Hydrolases"/>
    <property type="match status" value="1"/>
</dbReference>
<dbReference type="Proteomes" id="UP000245535">
    <property type="component" value="Unassembled WGS sequence"/>
</dbReference>
<dbReference type="InterPro" id="IPR029058">
    <property type="entry name" value="AB_hydrolase_fold"/>
</dbReference>
<dbReference type="OrthoDB" id="9805123at2"/>
<comment type="caution">
    <text evidence="3">The sequence shown here is derived from an EMBL/GenBank/DDBJ whole genome shotgun (WGS) entry which is preliminary data.</text>
</comment>
<evidence type="ECO:0000313" key="3">
    <source>
        <dbReference type="EMBL" id="PWJ39944.1"/>
    </source>
</evidence>
<evidence type="ECO:0000259" key="1">
    <source>
        <dbReference type="Pfam" id="PF12146"/>
    </source>
</evidence>
<organism evidence="3 4">
    <name type="scientific">Sediminitomix flava</name>
    <dbReference type="NCBI Taxonomy" id="379075"/>
    <lineage>
        <taxon>Bacteria</taxon>
        <taxon>Pseudomonadati</taxon>
        <taxon>Bacteroidota</taxon>
        <taxon>Cytophagia</taxon>
        <taxon>Cytophagales</taxon>
        <taxon>Flammeovirgaceae</taxon>
        <taxon>Sediminitomix</taxon>
    </lineage>
</organism>
<evidence type="ECO:0000313" key="4">
    <source>
        <dbReference type="Proteomes" id="UP000245535"/>
    </source>
</evidence>
<dbReference type="PANTHER" id="PTHR47751">
    <property type="entry name" value="SUPERFAMILY HYDROLASE, PUTATIVE (AFU_ORTHOLOGUE AFUA_2G16580)-RELATED"/>
    <property type="match status" value="1"/>
</dbReference>
<feature type="domain" description="Serine aminopeptidase S33" evidence="1">
    <location>
        <begin position="168"/>
        <end position="410"/>
    </location>
</feature>
<dbReference type="RefSeq" id="WP_109620225.1">
    <property type="nucleotide sequence ID" value="NZ_QGDO01000005.1"/>
</dbReference>
<keyword evidence="3" id="KW-0413">Isomerase</keyword>
<dbReference type="PANTHER" id="PTHR47751:SF1">
    <property type="entry name" value="SUPERFAMILY HYDROLASE, PUTATIVE (AFU_ORTHOLOGUE AFUA_2G16580)-RELATED"/>
    <property type="match status" value="1"/>
</dbReference>
<dbReference type="Pfam" id="PF12146">
    <property type="entry name" value="Hydrolase_4"/>
    <property type="match status" value="1"/>
</dbReference>
<dbReference type="Gene3D" id="1.10.10.800">
    <property type="match status" value="1"/>
</dbReference>
<dbReference type="GO" id="GO:0016853">
    <property type="term" value="F:isomerase activity"/>
    <property type="evidence" value="ECO:0007669"/>
    <property type="project" value="UniProtKB-KW"/>
</dbReference>
<dbReference type="InterPro" id="IPR051411">
    <property type="entry name" value="Polyketide_trans_af380"/>
</dbReference>
<name>A0A315Z713_SEDFL</name>
<dbReference type="Gene3D" id="3.40.50.1820">
    <property type="entry name" value="alpha/beta hydrolase"/>
    <property type="match status" value="1"/>
</dbReference>
<evidence type="ECO:0000259" key="2">
    <source>
        <dbReference type="Pfam" id="PF12680"/>
    </source>
</evidence>